<dbReference type="PANTHER" id="PTHR37814">
    <property type="entry name" value="CONSERVED MEMBRANE PROTEIN"/>
    <property type="match status" value="1"/>
</dbReference>
<feature type="transmembrane region" description="Helical" evidence="1">
    <location>
        <begin position="366"/>
        <end position="384"/>
    </location>
</feature>
<organism evidence="2 3">
    <name type="scientific">Gallibacter intestinalis</name>
    <dbReference type="NCBI Taxonomy" id="2779356"/>
    <lineage>
        <taxon>Bacteria</taxon>
        <taxon>Bacillati</taxon>
        <taxon>Bacillota</taxon>
        <taxon>Clostridia</taxon>
        <taxon>Eubacteriales</taxon>
        <taxon>Eubacteriaceae</taxon>
        <taxon>Gallibacter</taxon>
    </lineage>
</organism>
<accession>A0ABR9QXT0</accession>
<evidence type="ECO:0000256" key="1">
    <source>
        <dbReference type="SAM" id="Phobius"/>
    </source>
</evidence>
<feature type="transmembrane region" description="Helical" evidence="1">
    <location>
        <begin position="294"/>
        <end position="317"/>
    </location>
</feature>
<reference evidence="2 3" key="1">
    <citation type="submission" date="2020-10" db="EMBL/GenBank/DDBJ databases">
        <title>ChiBAC.</title>
        <authorList>
            <person name="Zenner C."/>
            <person name="Hitch T.C.A."/>
            <person name="Clavel T."/>
        </authorList>
    </citation>
    <scope>NUCLEOTIDE SEQUENCE [LARGE SCALE GENOMIC DNA]</scope>
    <source>
        <strain evidence="2 3">DSM 108706</strain>
    </source>
</reference>
<name>A0ABR9QXT0_9FIRM</name>
<dbReference type="EMBL" id="JADCKA010000007">
    <property type="protein sequence ID" value="MBE5035671.1"/>
    <property type="molecule type" value="Genomic_DNA"/>
</dbReference>
<dbReference type="Gene3D" id="1.20.1740.10">
    <property type="entry name" value="Amino acid/polyamine transporter I"/>
    <property type="match status" value="1"/>
</dbReference>
<evidence type="ECO:0000313" key="2">
    <source>
        <dbReference type="EMBL" id="MBE5035671.1"/>
    </source>
</evidence>
<feature type="transmembrane region" description="Helical" evidence="1">
    <location>
        <begin position="338"/>
        <end position="360"/>
    </location>
</feature>
<comment type="caution">
    <text evidence="2">The sequence shown here is derived from an EMBL/GenBank/DDBJ whole genome shotgun (WGS) entry which is preliminary data.</text>
</comment>
<feature type="transmembrane region" description="Helical" evidence="1">
    <location>
        <begin position="98"/>
        <end position="119"/>
    </location>
</feature>
<proteinExistence type="predicted"/>
<evidence type="ECO:0000313" key="3">
    <source>
        <dbReference type="Proteomes" id="UP001516588"/>
    </source>
</evidence>
<feature type="transmembrane region" description="Helical" evidence="1">
    <location>
        <begin position="212"/>
        <end position="234"/>
    </location>
</feature>
<dbReference type="InterPro" id="IPR038728">
    <property type="entry name" value="YkvI-like"/>
</dbReference>
<dbReference type="RefSeq" id="WP_226385319.1">
    <property type="nucleotide sequence ID" value="NZ_JADCKA010000007.1"/>
</dbReference>
<keyword evidence="1" id="KW-1133">Transmembrane helix</keyword>
<feature type="transmembrane region" description="Helical" evidence="1">
    <location>
        <begin position="49"/>
        <end position="66"/>
    </location>
</feature>
<protein>
    <submittedName>
        <fullName evidence="2">Uncharacterized protein</fullName>
    </submittedName>
</protein>
<keyword evidence="3" id="KW-1185">Reference proteome</keyword>
<gene>
    <name evidence="2" type="ORF">INF20_05175</name>
</gene>
<sequence length="401" mass="43730">MKDSKKGRYFTAVSLGTAAVWFSTHCGAGFASGTQELQYFVNHGWFGPLMPLIAMAIVAFTFYVGIESARQTDTWNYNGWSKQATEPIGRFCSVMMDVGIIITTVSATAASLASGATLIAQTFHVPTMIGSIIMLACVTVICIFGASLVRKNAMVMTVGILVIIAIILVMGLAKFWPNIVELFKEGYVNPEASKWSVTGSSNDVTQGTFGNAILWALTYAGFQVTAIGGVAASFKGAMSKKESKGAMIVGYVINVIMLCGICFLIFSGMPEVYTDPEAKLLPTVWVVNHLDSTILAVIYPILLFLALITTAVGFTFGMVERLNPYVLKNMKNATLRNAIIALICLLVSYGVSTMGLMWVVQVAYKYLGIYNWIFVILPLWILGLKNIRKRRLASMEQLDNK</sequence>
<feature type="transmembrane region" description="Helical" evidence="1">
    <location>
        <begin position="125"/>
        <end position="146"/>
    </location>
</feature>
<dbReference type="PANTHER" id="PTHR37814:SF1">
    <property type="entry name" value="MEMBRANE PROTEIN"/>
    <property type="match status" value="1"/>
</dbReference>
<dbReference type="Proteomes" id="UP001516588">
    <property type="component" value="Unassembled WGS sequence"/>
</dbReference>
<feature type="transmembrane region" description="Helical" evidence="1">
    <location>
        <begin position="246"/>
        <end position="266"/>
    </location>
</feature>
<keyword evidence="1" id="KW-0472">Membrane</keyword>
<keyword evidence="1" id="KW-0812">Transmembrane</keyword>
<feature type="transmembrane region" description="Helical" evidence="1">
    <location>
        <begin position="153"/>
        <end position="173"/>
    </location>
</feature>